<dbReference type="EMBL" id="UYSU01033911">
    <property type="protein sequence ID" value="VDL93322.1"/>
    <property type="molecule type" value="Genomic_DNA"/>
</dbReference>
<protein>
    <submittedName>
        <fullName evidence="11">RNA exonuclease 1 homolog</fullName>
    </submittedName>
</protein>
<dbReference type="GO" id="GO:0010629">
    <property type="term" value="P:negative regulation of gene expression"/>
    <property type="evidence" value="ECO:0007669"/>
    <property type="project" value="UniProtKB-ARBA"/>
</dbReference>
<feature type="compositionally biased region" description="Acidic residues" evidence="7">
    <location>
        <begin position="199"/>
        <end position="209"/>
    </location>
</feature>
<sequence>MKGSAPPDPVYKPTPISLLDSSSFELSKPFDGDCSEGYEYSANNSEDRSLPVYNPTPLSELAKHIDDDSPSIYSPLNVPAWPVVGECPTYSPVVKRSSSTLSPESISVVPFYKPSPAYPPDVETPPVFKRPRKHTQTAKPTITPHFPTATTSRLSQSPSVVPDPPPKSAKRPSTGGKDDADEDPEEKHKKIISLYRDLYEDDSEEEEEEEKKSESSSHASLKAVCSASPPDSGPTENIRSPTPSSTSSRILTRPKKPLRPSNKIPMPIRIRYLDQFIEACLRISPSESEAYILALNEEQSCHDKAANRLVYLNAVINSLKAIKAQPAYSSKNTSQPRPTVCTSKPQKRGQVEVPQRPTVDLDELVKGPTFYQELQPFLLSEDDLNTNRFPRPDTSPNAPRGRAVVPIPDDKKAAKDACALNLHVCILPSANQRFCCRCGQFYAVNKFGEAVTPQTCIYHWGKPINQRVLGGFRDMRYTCCQAEVGQQGCQVGTYGHVSDINKWCDLDGYVSTLPALPQPTDSPPKVNVYALDCEMVYTTGGCELARVTLVDPNLSSVYDQIVQPDNPIVDPNTRFSGLKLSDFDKVKCRLTDIQLELLHLIDEDTILIGHSLESDLVALKLIHNKVVDTSIVFPHRLGLPYKRALRTIAAEVLQQIIQQDEAGHDSREDAIACMRLMQHQVKEAIRKRLRTTNVSSSAAKPV</sequence>
<evidence type="ECO:0000256" key="6">
    <source>
        <dbReference type="ARBA" id="ARBA00023242"/>
    </source>
</evidence>
<dbReference type="InterPro" id="IPR036397">
    <property type="entry name" value="RNaseH_sf"/>
</dbReference>
<feature type="region of interest" description="Disordered" evidence="7">
    <location>
        <begin position="326"/>
        <end position="355"/>
    </location>
</feature>
<dbReference type="InterPro" id="IPR012337">
    <property type="entry name" value="RNaseH-like_sf"/>
</dbReference>
<feature type="region of interest" description="Disordered" evidence="7">
    <location>
        <begin position="199"/>
        <end position="263"/>
    </location>
</feature>
<dbReference type="FunFam" id="3.30.420.10:FF:000031">
    <property type="entry name" value="RNA exonuclease 1"/>
    <property type="match status" value="1"/>
</dbReference>
<keyword evidence="3" id="KW-0540">Nuclease</keyword>
<keyword evidence="4" id="KW-0378">Hydrolase</keyword>
<reference evidence="9 10" key="2">
    <citation type="submission" date="2018-11" db="EMBL/GenBank/DDBJ databases">
        <authorList>
            <consortium name="Pathogen Informatics"/>
        </authorList>
    </citation>
    <scope>NUCLEOTIDE SEQUENCE [LARGE SCALE GENOMIC DNA]</scope>
    <source>
        <strain evidence="9 10">NST_G2</strain>
    </source>
</reference>
<dbReference type="WBParaSite" id="SSLN_0000715601-mRNA-1">
    <property type="protein sequence ID" value="SSLN_0000715601-mRNA-1"/>
    <property type="gene ID" value="SSLN_0000715601"/>
</dbReference>
<dbReference type="SUPFAM" id="SSF53098">
    <property type="entry name" value="Ribonuclease H-like"/>
    <property type="match status" value="1"/>
</dbReference>
<gene>
    <name evidence="9" type="ORF">SSLN_LOCUS6937</name>
</gene>
<organism evidence="11">
    <name type="scientific">Schistocephalus solidus</name>
    <name type="common">Tapeworm</name>
    <dbReference type="NCBI Taxonomy" id="70667"/>
    <lineage>
        <taxon>Eukaryota</taxon>
        <taxon>Metazoa</taxon>
        <taxon>Spiralia</taxon>
        <taxon>Lophotrochozoa</taxon>
        <taxon>Platyhelminthes</taxon>
        <taxon>Cestoda</taxon>
        <taxon>Eucestoda</taxon>
        <taxon>Diphyllobothriidea</taxon>
        <taxon>Diphyllobothriidae</taxon>
        <taxon>Schistocephalus</taxon>
    </lineage>
</organism>
<dbReference type="GO" id="GO:0005634">
    <property type="term" value="C:nucleus"/>
    <property type="evidence" value="ECO:0007669"/>
    <property type="project" value="UniProtKB-SubCell"/>
</dbReference>
<feature type="compositionally biased region" description="Polar residues" evidence="7">
    <location>
        <begin position="96"/>
        <end position="105"/>
    </location>
</feature>
<evidence type="ECO:0000256" key="2">
    <source>
        <dbReference type="ARBA" id="ARBA00006357"/>
    </source>
</evidence>
<feature type="region of interest" description="Disordered" evidence="7">
    <location>
        <begin position="92"/>
        <end position="187"/>
    </location>
</feature>
<dbReference type="GO" id="GO:0003676">
    <property type="term" value="F:nucleic acid binding"/>
    <property type="evidence" value="ECO:0007669"/>
    <property type="project" value="InterPro"/>
</dbReference>
<evidence type="ECO:0000256" key="3">
    <source>
        <dbReference type="ARBA" id="ARBA00022722"/>
    </source>
</evidence>
<dbReference type="InterPro" id="IPR034922">
    <property type="entry name" value="REX1-like_exo"/>
</dbReference>
<dbReference type="CDD" id="cd06145">
    <property type="entry name" value="REX1_like"/>
    <property type="match status" value="1"/>
</dbReference>
<dbReference type="InterPro" id="IPR047021">
    <property type="entry name" value="REXO1/3/4-like"/>
</dbReference>
<dbReference type="Proteomes" id="UP000275846">
    <property type="component" value="Unassembled WGS sequence"/>
</dbReference>
<dbReference type="GO" id="GO:0004527">
    <property type="term" value="F:exonuclease activity"/>
    <property type="evidence" value="ECO:0007669"/>
    <property type="project" value="UniProtKB-KW"/>
</dbReference>
<dbReference type="InterPro" id="IPR013520">
    <property type="entry name" value="Ribonucl_H"/>
</dbReference>
<dbReference type="STRING" id="70667.A0A183SRT9"/>
<evidence type="ECO:0000259" key="8">
    <source>
        <dbReference type="SMART" id="SM00479"/>
    </source>
</evidence>
<dbReference type="PANTHER" id="PTHR12801">
    <property type="entry name" value="RNA EXONUCLEASE REXO1 / RECO3 FAMILY MEMBER-RELATED"/>
    <property type="match status" value="1"/>
</dbReference>
<evidence type="ECO:0000256" key="7">
    <source>
        <dbReference type="SAM" id="MobiDB-lite"/>
    </source>
</evidence>
<comment type="subcellular location">
    <subcellularLocation>
        <location evidence="1">Nucleus</location>
    </subcellularLocation>
</comment>
<evidence type="ECO:0000256" key="1">
    <source>
        <dbReference type="ARBA" id="ARBA00004123"/>
    </source>
</evidence>
<dbReference type="AlphaFoldDB" id="A0A183SRT9"/>
<evidence type="ECO:0000256" key="5">
    <source>
        <dbReference type="ARBA" id="ARBA00022839"/>
    </source>
</evidence>
<dbReference type="Gene3D" id="3.30.420.10">
    <property type="entry name" value="Ribonuclease H-like superfamily/Ribonuclease H"/>
    <property type="match status" value="1"/>
</dbReference>
<evidence type="ECO:0000313" key="9">
    <source>
        <dbReference type="EMBL" id="VDL93322.1"/>
    </source>
</evidence>
<feature type="compositionally biased region" description="Low complexity" evidence="7">
    <location>
        <begin position="238"/>
        <end position="251"/>
    </location>
</feature>
<dbReference type="InterPro" id="IPR031736">
    <property type="entry name" value="REXO1-like_dom"/>
</dbReference>
<dbReference type="PANTHER" id="PTHR12801:SF115">
    <property type="entry name" value="FI18136P1-RELATED"/>
    <property type="match status" value="1"/>
</dbReference>
<reference evidence="11" key="1">
    <citation type="submission" date="2016-06" db="UniProtKB">
        <authorList>
            <consortium name="WormBaseParasite"/>
        </authorList>
    </citation>
    <scope>IDENTIFICATION</scope>
</reference>
<accession>A0A183SRT9</accession>
<dbReference type="OrthoDB" id="206335at2759"/>
<keyword evidence="5" id="KW-0269">Exonuclease</keyword>
<evidence type="ECO:0000256" key="4">
    <source>
        <dbReference type="ARBA" id="ARBA00022801"/>
    </source>
</evidence>
<feature type="compositionally biased region" description="Polar residues" evidence="7">
    <location>
        <begin position="327"/>
        <end position="344"/>
    </location>
</feature>
<keyword evidence="6" id="KW-0539">Nucleus</keyword>
<keyword evidence="10" id="KW-1185">Reference proteome</keyword>
<comment type="similarity">
    <text evidence="2">Belongs to the REXO1/REXO3 family.</text>
</comment>
<evidence type="ECO:0000313" key="10">
    <source>
        <dbReference type="Proteomes" id="UP000275846"/>
    </source>
</evidence>
<feature type="domain" description="Exonuclease" evidence="8">
    <location>
        <begin position="527"/>
        <end position="686"/>
    </location>
</feature>
<evidence type="ECO:0000313" key="11">
    <source>
        <dbReference type="WBParaSite" id="SSLN_0000715601-mRNA-1"/>
    </source>
</evidence>
<dbReference type="Pfam" id="PF15870">
    <property type="entry name" value="EloA-BP1"/>
    <property type="match status" value="1"/>
</dbReference>
<proteinExistence type="inferred from homology"/>
<name>A0A183SRT9_SCHSO</name>
<dbReference type="SMART" id="SM00479">
    <property type="entry name" value="EXOIII"/>
    <property type="match status" value="1"/>
</dbReference>